<feature type="active site" description="Proton acceptor" evidence="13 14">
    <location>
        <position position="410"/>
    </location>
</feature>
<comment type="similarity">
    <text evidence="2 13 19">Belongs to the IMPDH/GMPR family.</text>
</comment>
<evidence type="ECO:0000313" key="24">
    <source>
        <dbReference type="Proteomes" id="UP000252631"/>
    </source>
</evidence>
<feature type="binding site" evidence="13 15">
    <location>
        <begin position="394"/>
        <end position="398"/>
    </location>
    <ligand>
        <name>IMP</name>
        <dbReference type="ChEBI" id="CHEBI:58053"/>
    </ligand>
</feature>
<dbReference type="Pfam" id="PF00571">
    <property type="entry name" value="CBS"/>
    <property type="match status" value="2"/>
</dbReference>
<dbReference type="CDD" id="cd04601">
    <property type="entry name" value="CBS_pair_IMPDH"/>
    <property type="match status" value="1"/>
</dbReference>
<dbReference type="UniPathway" id="UPA00601">
    <property type="reaction ID" value="UER00295"/>
</dbReference>
<dbReference type="EMBL" id="QRDT01000010">
    <property type="protein sequence ID" value="RED34365.1"/>
    <property type="molecule type" value="Genomic_DNA"/>
</dbReference>
<keyword evidence="7 13" id="KW-0658">Purine biosynthesis</keyword>
<evidence type="ECO:0000256" key="14">
    <source>
        <dbReference type="PIRSR" id="PIRSR000130-1"/>
    </source>
</evidence>
<dbReference type="GO" id="GO:0003938">
    <property type="term" value="F:IMP dehydrogenase activity"/>
    <property type="evidence" value="ECO:0007669"/>
    <property type="project" value="UniProtKB-UniRule"/>
</dbReference>
<evidence type="ECO:0000256" key="2">
    <source>
        <dbReference type="ARBA" id="ARBA00005502"/>
    </source>
</evidence>
<evidence type="ECO:0000313" key="22">
    <source>
        <dbReference type="EMBL" id="RED34365.1"/>
    </source>
</evidence>
<name>A0A336JTT4_9BRAD</name>
<dbReference type="HAMAP" id="MF_01964">
    <property type="entry name" value="IMPDH"/>
    <property type="match status" value="1"/>
</dbReference>
<dbReference type="CDD" id="cd00381">
    <property type="entry name" value="IMPDH"/>
    <property type="match status" value="1"/>
</dbReference>
<gene>
    <name evidence="13" type="primary">guaB</name>
    <name evidence="22" type="ORF">BJ125_1101</name>
    <name evidence="23" type="ORF">SAMN05892882_1101</name>
</gene>
<comment type="subunit">
    <text evidence="3 13">Homotetramer.</text>
</comment>
<feature type="binding site" description="in other chain" evidence="13 17">
    <location>
        <position position="311"/>
    </location>
    <ligand>
        <name>K(+)</name>
        <dbReference type="ChEBI" id="CHEBI:29103"/>
        <note>ligand shared between two tetrameric partners</note>
    </ligand>
</feature>
<feature type="binding site" evidence="13">
    <location>
        <position position="257"/>
    </location>
    <ligand>
        <name>NAD(+)</name>
        <dbReference type="ChEBI" id="CHEBI:57540"/>
    </ligand>
</feature>
<feature type="binding site" description="in other chain" evidence="13 17">
    <location>
        <position position="309"/>
    </location>
    <ligand>
        <name>K(+)</name>
        <dbReference type="ChEBI" id="CHEBI:29103"/>
        <note>ligand shared between two tetrameric partners</note>
    </ligand>
</feature>
<feature type="binding site" evidence="13 15">
    <location>
        <position position="312"/>
    </location>
    <ligand>
        <name>IMP</name>
        <dbReference type="ChEBI" id="CHEBI:58053"/>
    </ligand>
</feature>
<dbReference type="EMBL" id="UFQQ01000010">
    <property type="protein sequence ID" value="SSW91034.1"/>
    <property type="molecule type" value="Genomic_DNA"/>
</dbReference>
<comment type="cofactor">
    <cofactor evidence="1 13">
        <name>K(+)</name>
        <dbReference type="ChEBI" id="CHEBI:29103"/>
    </cofactor>
</comment>
<dbReference type="InterPro" id="IPR005990">
    <property type="entry name" value="IMP_DH"/>
</dbReference>
<evidence type="ECO:0000256" key="12">
    <source>
        <dbReference type="ARBA" id="ARBA00048028"/>
    </source>
</evidence>
<evidence type="ECO:0000256" key="13">
    <source>
        <dbReference type="HAMAP-Rule" id="MF_01964"/>
    </source>
</evidence>
<feature type="binding site" evidence="13">
    <location>
        <position position="480"/>
    </location>
    <ligand>
        <name>K(+)</name>
        <dbReference type="ChEBI" id="CHEBI:29103"/>
        <note>ligand shared between two tetrameric partners</note>
    </ligand>
</feature>
<evidence type="ECO:0000256" key="16">
    <source>
        <dbReference type="PIRSR" id="PIRSR000130-3"/>
    </source>
</evidence>
<dbReference type="GO" id="GO:0006183">
    <property type="term" value="P:GTP biosynthetic process"/>
    <property type="evidence" value="ECO:0007669"/>
    <property type="project" value="TreeGrafter"/>
</dbReference>
<feature type="binding site" evidence="13 15">
    <location>
        <begin position="347"/>
        <end position="349"/>
    </location>
    <ligand>
        <name>IMP</name>
        <dbReference type="ChEBI" id="CHEBI:58053"/>
    </ligand>
</feature>
<evidence type="ECO:0000259" key="21">
    <source>
        <dbReference type="PROSITE" id="PS51371"/>
    </source>
</evidence>
<keyword evidence="5" id="KW-0677">Repeat</keyword>
<dbReference type="InterPro" id="IPR015875">
    <property type="entry name" value="IMP_DH/GMP_Rdtase_CS"/>
</dbReference>
<evidence type="ECO:0000256" key="15">
    <source>
        <dbReference type="PIRSR" id="PIRSR000130-2"/>
    </source>
</evidence>
<evidence type="ECO:0000256" key="5">
    <source>
        <dbReference type="ARBA" id="ARBA00022737"/>
    </source>
</evidence>
<evidence type="ECO:0000313" key="25">
    <source>
        <dbReference type="Proteomes" id="UP000256343"/>
    </source>
</evidence>
<comment type="caution">
    <text evidence="13">Lacks conserved residue(s) required for the propagation of feature annotation.</text>
</comment>
<evidence type="ECO:0000256" key="17">
    <source>
        <dbReference type="PIRSR" id="PIRSR000130-4"/>
    </source>
</evidence>
<evidence type="ECO:0000256" key="3">
    <source>
        <dbReference type="ARBA" id="ARBA00011881"/>
    </source>
</evidence>
<comment type="catalytic activity">
    <reaction evidence="12 13 20">
        <text>IMP + NAD(+) + H2O = XMP + NADH + H(+)</text>
        <dbReference type="Rhea" id="RHEA:11708"/>
        <dbReference type="ChEBI" id="CHEBI:15377"/>
        <dbReference type="ChEBI" id="CHEBI:15378"/>
        <dbReference type="ChEBI" id="CHEBI:57464"/>
        <dbReference type="ChEBI" id="CHEBI:57540"/>
        <dbReference type="ChEBI" id="CHEBI:57945"/>
        <dbReference type="ChEBI" id="CHEBI:58053"/>
        <dbReference type="EC" id="1.1.1.205"/>
    </reaction>
</comment>
<comment type="function">
    <text evidence="13">Catalyzes the conversion of inosine 5'-phosphate (IMP) to xanthosine 5'-phosphate (XMP), the first committed and rate-limiting step in the de novo synthesis of guanine nucleotides, and therefore plays an important role in the regulation of cell growth.</text>
</comment>
<reference evidence="23 24" key="1">
    <citation type="submission" date="2017-08" db="EMBL/GenBank/DDBJ databases">
        <authorList>
            <person name="de Groot N.N."/>
        </authorList>
    </citation>
    <scope>NUCLEOTIDE SEQUENCE [LARGE SCALE GENOMIC DNA]</scope>
    <source>
        <strain evidence="23 24">JA575</strain>
    </source>
</reference>
<dbReference type="EC" id="1.1.1.205" evidence="13 20"/>
<feature type="binding site" description="in other chain" evidence="13 17">
    <location>
        <position position="314"/>
    </location>
    <ligand>
        <name>K(+)</name>
        <dbReference type="ChEBI" id="CHEBI:29103"/>
        <note>ligand shared between two tetrameric partners</note>
    </ligand>
</feature>
<evidence type="ECO:0000313" key="23">
    <source>
        <dbReference type="EMBL" id="SSW91034.1"/>
    </source>
</evidence>
<dbReference type="FunFam" id="3.20.20.70:FF:000003">
    <property type="entry name" value="GMP reductase"/>
    <property type="match status" value="1"/>
</dbReference>
<dbReference type="NCBIfam" id="TIGR01302">
    <property type="entry name" value="IMP_dehydrog"/>
    <property type="match status" value="1"/>
</dbReference>
<evidence type="ECO:0000256" key="4">
    <source>
        <dbReference type="ARBA" id="ARBA00022723"/>
    </source>
</evidence>
<feature type="active site" description="Thioimidate intermediate" evidence="13 14">
    <location>
        <position position="314"/>
    </location>
</feature>
<dbReference type="GO" id="GO:0000166">
    <property type="term" value="F:nucleotide binding"/>
    <property type="evidence" value="ECO:0007669"/>
    <property type="project" value="UniProtKB-UniRule"/>
</dbReference>
<feature type="binding site" evidence="13 15">
    <location>
        <begin position="370"/>
        <end position="371"/>
    </location>
    <ligand>
        <name>IMP</name>
        <dbReference type="ChEBI" id="CHEBI:58053"/>
    </ligand>
</feature>
<feature type="binding site" evidence="16">
    <location>
        <begin position="257"/>
        <end position="259"/>
    </location>
    <ligand>
        <name>NAD(+)</name>
        <dbReference type="ChEBI" id="CHEBI:57540"/>
    </ligand>
</feature>
<evidence type="ECO:0000256" key="9">
    <source>
        <dbReference type="ARBA" id="ARBA00023002"/>
    </source>
</evidence>
<dbReference type="InterPro" id="IPR000644">
    <property type="entry name" value="CBS_dom"/>
</dbReference>
<evidence type="ECO:0000256" key="11">
    <source>
        <dbReference type="ARBA" id="ARBA00023122"/>
    </source>
</evidence>
<dbReference type="OrthoDB" id="9805398at2"/>
<dbReference type="RefSeq" id="WP_114358282.1">
    <property type="nucleotide sequence ID" value="NZ_QRDT01000010.1"/>
</dbReference>
<dbReference type="InterPro" id="IPR001093">
    <property type="entry name" value="IMP_DH_GMPRt"/>
</dbReference>
<evidence type="ECO:0000256" key="19">
    <source>
        <dbReference type="RuleBase" id="RU003927"/>
    </source>
</evidence>
<keyword evidence="4 13" id="KW-0479">Metal-binding</keyword>
<evidence type="ECO:0000256" key="8">
    <source>
        <dbReference type="ARBA" id="ARBA00022958"/>
    </source>
</evidence>
<dbReference type="SUPFAM" id="SSF51412">
    <property type="entry name" value="Inosine monophosphate dehydrogenase (IMPDH)"/>
    <property type="match status" value="1"/>
</dbReference>
<dbReference type="InterPro" id="IPR046342">
    <property type="entry name" value="CBS_dom_sf"/>
</dbReference>
<keyword evidence="9 13" id="KW-0560">Oxidoreductase</keyword>
<comment type="activity regulation">
    <text evidence="13">Mycophenolic acid (MPA) is a non-competitive inhibitor that prevents formation of the closed enzyme conformation by binding to the same site as the amobile flap. In contrast, mizoribine monophosphate (MZP) is a competitive inhibitor that induces the closed conformation. MPA is a potent inhibitor of mammalian IMPDHs but a poor inhibitor of the bacterial enzymes. MZP is a more potent inhibitor of bacterial IMPDH.</text>
</comment>
<dbReference type="InterPro" id="IPR013785">
    <property type="entry name" value="Aldolase_TIM"/>
</dbReference>
<dbReference type="GO" id="GO:0046872">
    <property type="term" value="F:metal ion binding"/>
    <property type="evidence" value="ECO:0007669"/>
    <property type="project" value="UniProtKB-UniRule"/>
</dbReference>
<dbReference type="PIRSF" id="PIRSF000130">
    <property type="entry name" value="IMPDH"/>
    <property type="match status" value="1"/>
</dbReference>
<feature type="binding site" evidence="13">
    <location>
        <position position="481"/>
    </location>
    <ligand>
        <name>K(+)</name>
        <dbReference type="ChEBI" id="CHEBI:29103"/>
        <note>ligand shared between two tetrameric partners</note>
    </ligand>
</feature>
<evidence type="ECO:0000256" key="18">
    <source>
        <dbReference type="PROSITE-ProRule" id="PRU00703"/>
    </source>
</evidence>
<dbReference type="Pfam" id="PF00478">
    <property type="entry name" value="IMPDH"/>
    <property type="match status" value="1"/>
</dbReference>
<comment type="pathway">
    <text evidence="13 20">Purine metabolism; XMP biosynthesis via de novo pathway; XMP from IMP: step 1/1.</text>
</comment>
<keyword evidence="25" id="KW-1185">Reference proteome</keyword>
<keyword evidence="6 13" id="KW-0332">GMP biosynthesis</keyword>
<dbReference type="SUPFAM" id="SSF54631">
    <property type="entry name" value="CBS-domain pair"/>
    <property type="match status" value="1"/>
</dbReference>
<evidence type="ECO:0000256" key="10">
    <source>
        <dbReference type="ARBA" id="ARBA00023027"/>
    </source>
</evidence>
<evidence type="ECO:0000256" key="7">
    <source>
        <dbReference type="ARBA" id="ARBA00022755"/>
    </source>
</evidence>
<dbReference type="SMART" id="SM01240">
    <property type="entry name" value="IMPDH"/>
    <property type="match status" value="1"/>
</dbReference>
<feature type="domain" description="CBS" evidence="21">
    <location>
        <begin position="163"/>
        <end position="220"/>
    </location>
</feature>
<dbReference type="PROSITE" id="PS00487">
    <property type="entry name" value="IMP_DH_GMP_RED"/>
    <property type="match status" value="1"/>
</dbReference>
<keyword evidence="10 13" id="KW-0520">NAD</keyword>
<evidence type="ECO:0000256" key="6">
    <source>
        <dbReference type="ARBA" id="ARBA00022749"/>
    </source>
</evidence>
<keyword evidence="8 13" id="KW-0630">Potassium</keyword>
<dbReference type="PROSITE" id="PS51371">
    <property type="entry name" value="CBS"/>
    <property type="match status" value="2"/>
</dbReference>
<dbReference type="Gene3D" id="3.20.20.70">
    <property type="entry name" value="Aldolase class I"/>
    <property type="match status" value="1"/>
</dbReference>
<feature type="binding site" evidence="13 16">
    <location>
        <begin position="307"/>
        <end position="309"/>
    </location>
    <ligand>
        <name>NAD(+)</name>
        <dbReference type="ChEBI" id="CHEBI:57540"/>
    </ligand>
</feature>
<feature type="binding site" evidence="13 15">
    <location>
        <position position="425"/>
    </location>
    <ligand>
        <name>IMP</name>
        <dbReference type="ChEBI" id="CHEBI:58053"/>
    </ligand>
</feature>
<reference evidence="22 25" key="2">
    <citation type="submission" date="2018-07" db="EMBL/GenBank/DDBJ databases">
        <title>Genomic Encyclopedia of Archaeal and Bacterial Type Strains, Phase II (KMG-II): from individual species to whole genera.</title>
        <authorList>
            <person name="Goeker M."/>
        </authorList>
    </citation>
    <scope>NUCLEOTIDE SEQUENCE [LARGE SCALE GENOMIC DNA]</scope>
    <source>
        <strain evidence="22 25">JA575</strain>
    </source>
</reference>
<proteinExistence type="inferred from homology"/>
<feature type="binding site" evidence="13">
    <location>
        <position position="479"/>
    </location>
    <ligand>
        <name>K(+)</name>
        <dbReference type="ChEBI" id="CHEBI:29103"/>
        <note>ligand shared between two tetrameric partners</note>
    </ligand>
</feature>
<dbReference type="Proteomes" id="UP000256343">
    <property type="component" value="Unassembled WGS sequence"/>
</dbReference>
<keyword evidence="11 18" id="KW-0129">CBS domain</keyword>
<evidence type="ECO:0000256" key="1">
    <source>
        <dbReference type="ARBA" id="ARBA00001958"/>
    </source>
</evidence>
<sequence length="498" mass="52471">MASVSASSQFIEALTFDDVLLKPGLSDVLPSEVDIRSRITRAIPLNIPIIASAMDTVTEARMAIAMAQAGGLGVIHRNFDPEGQAAQVRQVKKFESGMVVNPLTISPDAKLADALALMNQYGFSGIPVVTGAQGHGPGKLVGILTNRDVRFATDPAQKVSELMTHENLVTVREGVSQQEAKKLLHQHRIEKLLVVDEQYRCVGLITVKDMEKAVAHPLASKDAQGRLRVAAATTVGEGGYERTERLIEAGVDVVVVDTAHGHSARVLDAVTRIKRISNEVQVIAGNIATRDGAQALIDSGADAVKVGIGPGSICTTRIVAGVGVPQLTAIMDAVEACKKADVPVIADGGIKYSGDLAKALAAGADIAMVGSLLAGTDETPGEVFLWQGRSYKAYRGMGSVGAMARGSADRYFQQDIKDTLKLVPEGIEGQVPYKGPVGNVVHQLAGGLRAAMGYVGAKDLGEFHTKAQFVRITGAGLRESHVHDVTITRESPNYPGGV</sequence>
<dbReference type="AlphaFoldDB" id="A0A336JTT4"/>
<evidence type="ECO:0000256" key="20">
    <source>
        <dbReference type="RuleBase" id="RU003928"/>
    </source>
</evidence>
<dbReference type="GO" id="GO:0006177">
    <property type="term" value="P:GMP biosynthetic process"/>
    <property type="evidence" value="ECO:0007669"/>
    <property type="project" value="UniProtKB-UniRule"/>
</dbReference>
<dbReference type="PANTHER" id="PTHR11911">
    <property type="entry name" value="INOSINE-5-MONOPHOSPHATE DEHYDROGENASE RELATED"/>
    <property type="match status" value="1"/>
</dbReference>
<accession>A0A336JTT4</accession>
<protein>
    <recommendedName>
        <fullName evidence="13 20">Inosine-5'-monophosphate dehydrogenase</fullName>
        <shortName evidence="13">IMP dehydrogenase</shortName>
        <shortName evidence="13">IMPD</shortName>
        <shortName evidence="13">IMPDH</shortName>
        <ecNumber evidence="13 20">1.1.1.205</ecNumber>
    </recommendedName>
</protein>
<organism evidence="23 24">
    <name type="scientific">Rhodopseudomonas pentothenatexigens</name>
    <dbReference type="NCBI Taxonomy" id="999699"/>
    <lineage>
        <taxon>Bacteria</taxon>
        <taxon>Pseudomonadati</taxon>
        <taxon>Pseudomonadota</taxon>
        <taxon>Alphaproteobacteria</taxon>
        <taxon>Hyphomicrobiales</taxon>
        <taxon>Nitrobacteraceae</taxon>
        <taxon>Rhodopseudomonas</taxon>
    </lineage>
</organism>
<feature type="domain" description="CBS" evidence="21">
    <location>
        <begin position="98"/>
        <end position="161"/>
    </location>
</feature>
<dbReference type="SMART" id="SM00116">
    <property type="entry name" value="CBS"/>
    <property type="match status" value="2"/>
</dbReference>
<dbReference type="PANTHER" id="PTHR11911:SF111">
    <property type="entry name" value="INOSINE-5'-MONOPHOSPHATE DEHYDROGENASE"/>
    <property type="match status" value="1"/>
</dbReference>
<dbReference type="Proteomes" id="UP000252631">
    <property type="component" value="Unassembled WGS sequence"/>
</dbReference>